<reference evidence="1 2" key="1">
    <citation type="submission" date="2024-02" db="EMBL/GenBank/DDBJ databases">
        <title>High-quality chromosome-scale genome assembly of Pensacola bahiagrass (Paspalum notatum Flugge var. saurae).</title>
        <authorList>
            <person name="Vega J.M."/>
            <person name="Podio M."/>
            <person name="Orjuela J."/>
            <person name="Siena L.A."/>
            <person name="Pessino S.C."/>
            <person name="Combes M.C."/>
            <person name="Mariac C."/>
            <person name="Albertini E."/>
            <person name="Pupilli F."/>
            <person name="Ortiz J.P.A."/>
            <person name="Leblanc O."/>
        </authorList>
    </citation>
    <scope>NUCLEOTIDE SEQUENCE [LARGE SCALE GENOMIC DNA]</scope>
    <source>
        <strain evidence="1">R1</strain>
        <tissue evidence="1">Leaf</tissue>
    </source>
</reference>
<dbReference type="Proteomes" id="UP001341281">
    <property type="component" value="Chromosome 06"/>
</dbReference>
<protein>
    <submittedName>
        <fullName evidence="1">Uncharacterized protein</fullName>
    </submittedName>
</protein>
<dbReference type="AlphaFoldDB" id="A0AAQ3TT66"/>
<evidence type="ECO:0000313" key="1">
    <source>
        <dbReference type="EMBL" id="WVZ80054.1"/>
    </source>
</evidence>
<proteinExistence type="predicted"/>
<organism evidence="1 2">
    <name type="scientific">Paspalum notatum var. saurae</name>
    <dbReference type="NCBI Taxonomy" id="547442"/>
    <lineage>
        <taxon>Eukaryota</taxon>
        <taxon>Viridiplantae</taxon>
        <taxon>Streptophyta</taxon>
        <taxon>Embryophyta</taxon>
        <taxon>Tracheophyta</taxon>
        <taxon>Spermatophyta</taxon>
        <taxon>Magnoliopsida</taxon>
        <taxon>Liliopsida</taxon>
        <taxon>Poales</taxon>
        <taxon>Poaceae</taxon>
        <taxon>PACMAD clade</taxon>
        <taxon>Panicoideae</taxon>
        <taxon>Andropogonodae</taxon>
        <taxon>Paspaleae</taxon>
        <taxon>Paspalinae</taxon>
        <taxon>Paspalum</taxon>
    </lineage>
</organism>
<evidence type="ECO:0000313" key="2">
    <source>
        <dbReference type="Proteomes" id="UP001341281"/>
    </source>
</evidence>
<gene>
    <name evidence="1" type="ORF">U9M48_027565</name>
</gene>
<accession>A0AAQ3TT66</accession>
<keyword evidence="2" id="KW-1185">Reference proteome</keyword>
<sequence>MASCAPSRRPTAHLTAVVAAACACEEDDDLELLGGEVADDALEPAMRALLVGLGKDDRRM</sequence>
<dbReference type="EMBL" id="CP144750">
    <property type="protein sequence ID" value="WVZ80054.1"/>
    <property type="molecule type" value="Genomic_DNA"/>
</dbReference>
<name>A0AAQ3TT66_PASNO</name>